<evidence type="ECO:0000256" key="2">
    <source>
        <dbReference type="ARBA" id="ARBA00004651"/>
    </source>
</evidence>
<evidence type="ECO:0000256" key="12">
    <source>
        <dbReference type="ARBA" id="ARBA00040630"/>
    </source>
</evidence>
<dbReference type="Proteomes" id="UP000003656">
    <property type="component" value="Unassembled WGS sequence"/>
</dbReference>
<dbReference type="InterPro" id="IPR020846">
    <property type="entry name" value="MFS_dom"/>
</dbReference>
<dbReference type="Proteomes" id="UP000029074">
    <property type="component" value="Unassembled WGS sequence"/>
</dbReference>
<keyword evidence="5" id="KW-1003">Cell membrane</keyword>
<evidence type="ECO:0000256" key="10">
    <source>
        <dbReference type="ARBA" id="ARBA00023136"/>
    </source>
</evidence>
<dbReference type="eggNOG" id="COG0477">
    <property type="taxonomic scope" value="Bacteria"/>
</dbReference>
<comment type="similarity">
    <text evidence="3">Belongs to the major facilitator superfamily. TCR/Tet family.</text>
</comment>
<comment type="caution">
    <text evidence="16">The sequence shown here is derived from an EMBL/GenBank/DDBJ whole genome shotgun (WGS) entry which is preliminary data.</text>
</comment>
<evidence type="ECO:0000256" key="13">
    <source>
        <dbReference type="SAM" id="MobiDB-lite"/>
    </source>
</evidence>
<feature type="transmembrane region" description="Helical" evidence="14">
    <location>
        <begin position="331"/>
        <end position="349"/>
    </location>
</feature>
<dbReference type="RefSeq" id="WP_006295105.1">
    <property type="nucleotide sequence ID" value="NZ_ABXB03000003.1"/>
</dbReference>
<dbReference type="PROSITE" id="PS50850">
    <property type="entry name" value="MFS"/>
    <property type="match status" value="1"/>
</dbReference>
<evidence type="ECO:0000313" key="17">
    <source>
        <dbReference type="EMBL" id="KFI59603.1"/>
    </source>
</evidence>
<dbReference type="InterPro" id="IPR011701">
    <property type="entry name" value="MFS"/>
</dbReference>
<name>D1NUX8_9BIFI</name>
<protein>
    <recommendedName>
        <fullName evidence="12">Tetracycline resistance protein</fullName>
    </recommendedName>
</protein>
<dbReference type="PRINTS" id="PR01036">
    <property type="entry name" value="TCRTETB"/>
</dbReference>
<dbReference type="EMBL" id="JGYW01000002">
    <property type="protein sequence ID" value="KFI59603.1"/>
    <property type="molecule type" value="Genomic_DNA"/>
</dbReference>
<dbReference type="EMBL" id="ABXB03000003">
    <property type="protein sequence ID" value="EFA22629.1"/>
    <property type="molecule type" value="Genomic_DNA"/>
</dbReference>
<reference evidence="16 18" key="1">
    <citation type="submission" date="2009-11" db="EMBL/GenBank/DDBJ databases">
        <authorList>
            <person name="Weinstock G."/>
            <person name="Sodergren E."/>
            <person name="Clifton S."/>
            <person name="Fulton L."/>
            <person name="Fulton B."/>
            <person name="Courtney L."/>
            <person name="Fronick C."/>
            <person name="Harrison M."/>
            <person name="Strong C."/>
            <person name="Farmer C."/>
            <person name="Delahaunty K."/>
            <person name="Markovic C."/>
            <person name="Hall O."/>
            <person name="Minx P."/>
            <person name="Tomlinson C."/>
            <person name="Mitreva M."/>
            <person name="Nelson J."/>
            <person name="Hou S."/>
            <person name="Wollam A."/>
            <person name="Pepin K.H."/>
            <person name="Johnson M."/>
            <person name="Bhonagiri V."/>
            <person name="Nash W.E."/>
            <person name="Warren W."/>
            <person name="Chinwalla A."/>
            <person name="Mardis E.R."/>
            <person name="Wilson R.K."/>
        </authorList>
    </citation>
    <scope>NUCLEOTIDE SEQUENCE [LARGE SCALE GENOMIC DNA]</scope>
    <source>
        <strain evidence="16 18">DSM 20093</strain>
    </source>
</reference>
<keyword evidence="8 14" id="KW-1133">Transmembrane helix</keyword>
<evidence type="ECO:0000313" key="18">
    <source>
        <dbReference type="Proteomes" id="UP000003656"/>
    </source>
</evidence>
<dbReference type="GO" id="GO:0046677">
    <property type="term" value="P:response to antibiotic"/>
    <property type="evidence" value="ECO:0007669"/>
    <property type="project" value="UniProtKB-KW"/>
</dbReference>
<dbReference type="OrthoDB" id="3247348at2"/>
<feature type="region of interest" description="Disordered" evidence="13">
    <location>
        <begin position="1"/>
        <end position="45"/>
    </location>
</feature>
<keyword evidence="4" id="KW-0050">Antiport</keyword>
<evidence type="ECO:0000259" key="15">
    <source>
        <dbReference type="PROSITE" id="PS50850"/>
    </source>
</evidence>
<dbReference type="InterPro" id="IPR036259">
    <property type="entry name" value="MFS_trans_sf"/>
</dbReference>
<keyword evidence="4" id="KW-0813">Transport</keyword>
<keyword evidence="7" id="KW-0375">Hydrogen ion transport</keyword>
<dbReference type="STRING" id="561180.BIFGAL_03656"/>
<proteinExistence type="inferred from homology"/>
<gene>
    <name evidence="17" type="ORF">BGLCM_0270</name>
    <name evidence="16" type="ORF">BIFGAL_03656</name>
</gene>
<evidence type="ECO:0000256" key="14">
    <source>
        <dbReference type="SAM" id="Phobius"/>
    </source>
</evidence>
<evidence type="ECO:0000256" key="9">
    <source>
        <dbReference type="ARBA" id="ARBA00023065"/>
    </source>
</evidence>
<dbReference type="GO" id="GO:1902600">
    <property type="term" value="P:proton transmembrane transport"/>
    <property type="evidence" value="ECO:0007669"/>
    <property type="project" value="UniProtKB-KW"/>
</dbReference>
<evidence type="ECO:0000313" key="19">
    <source>
        <dbReference type="Proteomes" id="UP000029074"/>
    </source>
</evidence>
<reference evidence="17 19" key="2">
    <citation type="submission" date="2014-03" db="EMBL/GenBank/DDBJ databases">
        <title>Genomics of Bifidobacteria.</title>
        <authorList>
            <person name="Ventura M."/>
            <person name="Milani C."/>
            <person name="Lugli G.A."/>
        </authorList>
    </citation>
    <scope>NUCLEOTIDE SEQUENCE [LARGE SCALE GENOMIC DNA]</scope>
    <source>
        <strain evidence="17 19">LMG 11596</strain>
    </source>
</reference>
<feature type="transmembrane region" description="Helical" evidence="14">
    <location>
        <begin position="90"/>
        <end position="111"/>
    </location>
</feature>
<feature type="transmembrane region" description="Helical" evidence="14">
    <location>
        <begin position="387"/>
        <end position="407"/>
    </location>
</feature>
<feature type="transmembrane region" description="Helical" evidence="14">
    <location>
        <begin position="428"/>
        <end position="450"/>
    </location>
</feature>
<accession>D1NUX8</accession>
<feature type="compositionally biased region" description="Polar residues" evidence="13">
    <location>
        <begin position="34"/>
        <end position="43"/>
    </location>
</feature>
<organism evidence="16 18">
    <name type="scientific">Bifidobacterium gallicum DSM 20093 = LMG 11596</name>
    <dbReference type="NCBI Taxonomy" id="561180"/>
    <lineage>
        <taxon>Bacteria</taxon>
        <taxon>Bacillati</taxon>
        <taxon>Actinomycetota</taxon>
        <taxon>Actinomycetes</taxon>
        <taxon>Bifidobacteriales</taxon>
        <taxon>Bifidobacteriaceae</taxon>
        <taxon>Bifidobacterium</taxon>
    </lineage>
</organism>
<keyword evidence="10 14" id="KW-0472">Membrane</keyword>
<dbReference type="AlphaFoldDB" id="D1NUX8"/>
<feature type="transmembrane region" description="Helical" evidence="14">
    <location>
        <begin position="262"/>
        <end position="279"/>
    </location>
</feature>
<feature type="transmembrane region" description="Helical" evidence="14">
    <location>
        <begin position="154"/>
        <end position="171"/>
    </location>
</feature>
<keyword evidence="11" id="KW-0046">Antibiotic resistance</keyword>
<dbReference type="GO" id="GO:0005886">
    <property type="term" value="C:plasma membrane"/>
    <property type="evidence" value="ECO:0007669"/>
    <property type="project" value="UniProtKB-SubCell"/>
</dbReference>
<feature type="transmembrane region" description="Helical" evidence="14">
    <location>
        <begin position="361"/>
        <end position="381"/>
    </location>
</feature>
<evidence type="ECO:0000256" key="5">
    <source>
        <dbReference type="ARBA" id="ARBA00022475"/>
    </source>
</evidence>
<feature type="compositionally biased region" description="Polar residues" evidence="13">
    <location>
        <begin position="1"/>
        <end position="24"/>
    </location>
</feature>
<evidence type="ECO:0000256" key="7">
    <source>
        <dbReference type="ARBA" id="ARBA00022781"/>
    </source>
</evidence>
<feature type="transmembrane region" description="Helical" evidence="14">
    <location>
        <begin position="462"/>
        <end position="483"/>
    </location>
</feature>
<evidence type="ECO:0000256" key="1">
    <source>
        <dbReference type="ARBA" id="ARBA00003279"/>
    </source>
</evidence>
<keyword evidence="19" id="KW-1185">Reference proteome</keyword>
<feature type="transmembrane region" description="Helical" evidence="14">
    <location>
        <begin position="123"/>
        <end position="148"/>
    </location>
</feature>
<sequence length="493" mass="52143">MTTKSNPETQTDAQARTANGSSVRSLGALRPATQPGTPQTNGSDAAEVARRARKTLFPLLGIYLLGALCLQAFNMVFAKIGSDLGAATNASLITAIPGVVLAIVCFIYGSLGDFASLKTMTVFGIVTLVVGSVGGFFLHGSLVFVILFRIIQTIGFQTAGSVYLVVVARYLTEREKLLYFGLFTADYQLATAIGVVSAGVFSAIDWKFLFLIPVIAVVFIVPLLKYLPGKTGGKTHIDVPGFGLFGAAILFLTLFFSVLDWWMLAVSAAFLVLFAIYITKADNPFVTPEFFKNTAWRESVLLIVIFYFINFAITPLCNDFGAGLFGMSSTQVSLMLLPGLIIATITGCFSGRIVTKLGKRWSITLGAGLMAVGFIVGGLLLRLGPVLIGICAALIYAGMATLYSPTANTVLGTLPPEQTGRGVGMNDLAMQGSGAVGIALFGGPISTHAFAGNTILGPEGTYASSATMLIIFGVIVASGVLWLQLHHKKFYQA</sequence>
<dbReference type="GO" id="GO:0015297">
    <property type="term" value="F:antiporter activity"/>
    <property type="evidence" value="ECO:0007669"/>
    <property type="project" value="UniProtKB-KW"/>
</dbReference>
<feature type="transmembrane region" description="Helical" evidence="14">
    <location>
        <begin position="239"/>
        <end position="256"/>
    </location>
</feature>
<comment type="function">
    <text evidence="1">Resistance to tetracycline by an active tetracycline efflux. This is an energy-dependent process that decreases the accumulation of the antibiotic in whole cells. This protein functions as a metal-tetracycline/H(+) antiporter.</text>
</comment>
<dbReference type="SUPFAM" id="SSF103473">
    <property type="entry name" value="MFS general substrate transporter"/>
    <property type="match status" value="1"/>
</dbReference>
<dbReference type="Pfam" id="PF07690">
    <property type="entry name" value="MFS_1"/>
    <property type="match status" value="1"/>
</dbReference>
<evidence type="ECO:0000256" key="8">
    <source>
        <dbReference type="ARBA" id="ARBA00022989"/>
    </source>
</evidence>
<evidence type="ECO:0000256" key="3">
    <source>
        <dbReference type="ARBA" id="ARBA00007520"/>
    </source>
</evidence>
<feature type="domain" description="Major facilitator superfamily (MFS) profile" evidence="15">
    <location>
        <begin position="55"/>
        <end position="491"/>
    </location>
</feature>
<evidence type="ECO:0000313" key="16">
    <source>
        <dbReference type="EMBL" id="EFA22629.1"/>
    </source>
</evidence>
<keyword evidence="9" id="KW-0406">Ion transport</keyword>
<feature type="transmembrane region" description="Helical" evidence="14">
    <location>
        <begin position="300"/>
        <end position="325"/>
    </location>
</feature>
<evidence type="ECO:0000256" key="4">
    <source>
        <dbReference type="ARBA" id="ARBA00022449"/>
    </source>
</evidence>
<feature type="transmembrane region" description="Helical" evidence="14">
    <location>
        <begin position="208"/>
        <end position="227"/>
    </location>
</feature>
<feature type="transmembrane region" description="Helical" evidence="14">
    <location>
        <begin position="178"/>
        <end position="202"/>
    </location>
</feature>
<dbReference type="PANTHER" id="PTHR23501:SF188">
    <property type="entry name" value="TETRACYCLINE RESISTANCE PROTEIN"/>
    <property type="match status" value="1"/>
</dbReference>
<comment type="subcellular location">
    <subcellularLocation>
        <location evidence="2">Cell membrane</location>
        <topology evidence="2">Multi-pass membrane protein</topology>
    </subcellularLocation>
</comment>
<keyword evidence="6 14" id="KW-0812">Transmembrane</keyword>
<feature type="transmembrane region" description="Helical" evidence="14">
    <location>
        <begin position="56"/>
        <end position="78"/>
    </location>
</feature>
<evidence type="ECO:0000256" key="6">
    <source>
        <dbReference type="ARBA" id="ARBA00022692"/>
    </source>
</evidence>
<evidence type="ECO:0000256" key="11">
    <source>
        <dbReference type="ARBA" id="ARBA00023251"/>
    </source>
</evidence>
<dbReference type="PANTHER" id="PTHR23501">
    <property type="entry name" value="MAJOR FACILITATOR SUPERFAMILY"/>
    <property type="match status" value="1"/>
</dbReference>
<dbReference type="Gene3D" id="1.20.1250.20">
    <property type="entry name" value="MFS general substrate transporter like domains"/>
    <property type="match status" value="2"/>
</dbReference>